<evidence type="ECO:0000313" key="2">
    <source>
        <dbReference type="Proteomes" id="UP000468766"/>
    </source>
</evidence>
<dbReference type="AlphaFoldDB" id="A0A6I0ESX2"/>
<dbReference type="RefSeq" id="WP_151618613.1">
    <property type="nucleotide sequence ID" value="NZ_WBXO01000002.1"/>
</dbReference>
<dbReference type="Proteomes" id="UP000468766">
    <property type="component" value="Unassembled WGS sequence"/>
</dbReference>
<evidence type="ECO:0000313" key="1">
    <source>
        <dbReference type="EMBL" id="KAB2953705.1"/>
    </source>
</evidence>
<proteinExistence type="predicted"/>
<gene>
    <name evidence="1" type="ORF">F9B85_03545</name>
</gene>
<reference evidence="1 2" key="1">
    <citation type="submission" date="2019-10" db="EMBL/GenBank/DDBJ databases">
        <title>Whole-genome sequence of the extremophile Heliorestis acidaminivorans DSM 24790.</title>
        <authorList>
            <person name="Kyndt J.A."/>
            <person name="Meyer T.E."/>
        </authorList>
    </citation>
    <scope>NUCLEOTIDE SEQUENCE [LARGE SCALE GENOMIC DNA]</scope>
    <source>
        <strain evidence="1 2">DSM 24790</strain>
    </source>
</reference>
<organism evidence="1 2">
    <name type="scientific">Heliorestis acidaminivorans</name>
    <dbReference type="NCBI Taxonomy" id="553427"/>
    <lineage>
        <taxon>Bacteria</taxon>
        <taxon>Bacillati</taxon>
        <taxon>Bacillota</taxon>
        <taxon>Clostridia</taxon>
        <taxon>Eubacteriales</taxon>
        <taxon>Heliobacteriaceae</taxon>
        <taxon>Heliorestis</taxon>
    </lineage>
</organism>
<protein>
    <submittedName>
        <fullName evidence="1">Uncharacterized protein</fullName>
    </submittedName>
</protein>
<comment type="caution">
    <text evidence="1">The sequence shown here is derived from an EMBL/GenBank/DDBJ whole genome shotgun (WGS) entry which is preliminary data.</text>
</comment>
<name>A0A6I0ESX2_9FIRM</name>
<dbReference type="EMBL" id="WBXO01000002">
    <property type="protein sequence ID" value="KAB2953705.1"/>
    <property type="molecule type" value="Genomic_DNA"/>
</dbReference>
<dbReference type="OrthoDB" id="2879344at2"/>
<keyword evidence="2" id="KW-1185">Reference proteome</keyword>
<sequence length="93" mass="10584">MSKISEKFDLATLNEIERELEEIHSIAITCYRDNPQLFDTIDHLARVAGMFCSAISQEMEGHIETGDPQGYIQGKLSIPISHMKRYKETHSTS</sequence>
<accession>A0A6I0ESX2</accession>